<dbReference type="RefSeq" id="WP_006364535.1">
    <property type="nucleotide sequence ID" value="NZ_CP046313.1"/>
</dbReference>
<dbReference type="EMBL" id="CP046313">
    <property type="protein sequence ID" value="QGS07096.1"/>
    <property type="molecule type" value="Genomic_DNA"/>
</dbReference>
<evidence type="ECO:0000313" key="3">
    <source>
        <dbReference type="EMBL" id="QGS07096.1"/>
    </source>
</evidence>
<dbReference type="GO" id="GO:0016787">
    <property type="term" value="F:hydrolase activity"/>
    <property type="evidence" value="ECO:0007669"/>
    <property type="project" value="UniProtKB-KW"/>
</dbReference>
<dbReference type="GeneID" id="84801977"/>
<evidence type="ECO:0000313" key="5">
    <source>
        <dbReference type="Proteomes" id="UP000427636"/>
    </source>
</evidence>
<dbReference type="InterPro" id="IPR036264">
    <property type="entry name" value="Bact_exopeptidase_dim_dom"/>
</dbReference>
<protein>
    <submittedName>
        <fullName evidence="2">Amidohydrolase</fullName>
    </submittedName>
    <submittedName>
        <fullName evidence="3">Peptidase dimerization domain-containing protein</fullName>
    </submittedName>
</protein>
<keyword evidence="2" id="KW-0378">Hydrolase</keyword>
<dbReference type="InterPro" id="IPR011650">
    <property type="entry name" value="Peptidase_M20_dimer"/>
</dbReference>
<name>A0A2N6SGQ6_9BACL</name>
<evidence type="ECO:0000313" key="4">
    <source>
        <dbReference type="Proteomes" id="UP000235670"/>
    </source>
</evidence>
<proteinExistence type="predicted"/>
<evidence type="ECO:0000313" key="2">
    <source>
        <dbReference type="EMBL" id="PMC53117.1"/>
    </source>
</evidence>
<feature type="domain" description="Peptidase M20 dimerisation" evidence="1">
    <location>
        <begin position="3"/>
        <end position="63"/>
    </location>
</feature>
<reference evidence="3 5" key="2">
    <citation type="submission" date="2019-11" db="EMBL/GenBank/DDBJ databases">
        <title>FDA dAtabase for Regulatory Grade micrObial Sequences (FDA-ARGOS): Supporting development and validation of Infectious Disease Dx tests.</title>
        <authorList>
            <person name="Turner S."/>
            <person name="Byrd R."/>
            <person name="Tallon L."/>
            <person name="Sadzewicz L."/>
            <person name="Vavikolanu K."/>
            <person name="Mehta A."/>
            <person name="Aluvathingal J."/>
            <person name="Nadendla S."/>
            <person name="Myers T."/>
            <person name="Yan Y."/>
            <person name="Sichtig H."/>
        </authorList>
    </citation>
    <scope>NUCLEOTIDE SEQUENCE [LARGE SCALE GENOMIC DNA]</scope>
    <source>
        <strain evidence="3 5">FDAARGOS_742</strain>
    </source>
</reference>
<dbReference type="Proteomes" id="UP000235670">
    <property type="component" value="Unassembled WGS sequence"/>
</dbReference>
<keyword evidence="5" id="KW-1185">Reference proteome</keyword>
<dbReference type="Pfam" id="PF07687">
    <property type="entry name" value="M20_dimer"/>
    <property type="match status" value="1"/>
</dbReference>
<dbReference type="AlphaFoldDB" id="A0A2N6SGQ6"/>
<reference evidence="2 4" key="1">
    <citation type="submission" date="2017-09" db="EMBL/GenBank/DDBJ databases">
        <title>Bacterial strain isolated from the female urinary microbiota.</title>
        <authorList>
            <person name="Thomas-White K."/>
            <person name="Kumar N."/>
            <person name="Forster S."/>
            <person name="Putonti C."/>
            <person name="Lawley T."/>
            <person name="Wolfe A.J."/>
        </authorList>
    </citation>
    <scope>NUCLEOTIDE SEQUENCE [LARGE SCALE GENOMIC DNA]</scope>
    <source>
        <strain evidence="2 4">UMB0186</strain>
    </source>
</reference>
<dbReference type="EMBL" id="PNGT01000001">
    <property type="protein sequence ID" value="PMC53117.1"/>
    <property type="molecule type" value="Genomic_DNA"/>
</dbReference>
<sequence>MKQYKLLIFGKGGHGAEPHMAIDSTIIASEFVRKSLKYKNIEIVSVKSGDAFNVISGKAEIVLKTDDVKVVNKLVSSLLIYYGESTSYKIKEI</sequence>
<dbReference type="STRING" id="84135.GCA_001052115_01760"/>
<evidence type="ECO:0000259" key="1">
    <source>
        <dbReference type="Pfam" id="PF07687"/>
    </source>
</evidence>
<dbReference type="SUPFAM" id="SSF55031">
    <property type="entry name" value="Bacterial exopeptidase dimerisation domain"/>
    <property type="match status" value="1"/>
</dbReference>
<gene>
    <name evidence="2" type="ORF">CJ218_00815</name>
    <name evidence="3" type="ORF">FOC50_01750</name>
</gene>
<dbReference type="OrthoDB" id="9776731at2"/>
<accession>A0A2N6SGQ6</accession>
<organism evidence="2 4">
    <name type="scientific">Gemella sanguinis</name>
    <dbReference type="NCBI Taxonomy" id="84135"/>
    <lineage>
        <taxon>Bacteria</taxon>
        <taxon>Bacillati</taxon>
        <taxon>Bacillota</taxon>
        <taxon>Bacilli</taxon>
        <taxon>Bacillales</taxon>
        <taxon>Gemellaceae</taxon>
        <taxon>Gemella</taxon>
    </lineage>
</organism>
<dbReference type="Gene3D" id="3.30.70.360">
    <property type="match status" value="1"/>
</dbReference>
<dbReference type="Proteomes" id="UP000427636">
    <property type="component" value="Chromosome"/>
</dbReference>